<dbReference type="InterPro" id="IPR036388">
    <property type="entry name" value="WH-like_DNA-bd_sf"/>
</dbReference>
<sequence length="105" mass="11172">MPKVAAIKVSTPVIVETAVRVFGSAVKVQLIKHYMTSPGTSAEAAAALGVATRSVYNNTIELVEAGVVIEEPADDKRMRICRVDSARVDELLGALREFAIGEKSS</sequence>
<gene>
    <name evidence="1" type="ORF">ACFPYL_17310</name>
</gene>
<protein>
    <recommendedName>
        <fullName evidence="3">ArsR family transcriptional regulator</fullName>
    </recommendedName>
</protein>
<comment type="caution">
    <text evidence="1">The sequence shown here is derived from an EMBL/GenBank/DDBJ whole genome shotgun (WGS) entry which is preliminary data.</text>
</comment>
<keyword evidence="2" id="KW-1185">Reference proteome</keyword>
<evidence type="ECO:0000313" key="2">
    <source>
        <dbReference type="Proteomes" id="UP001596135"/>
    </source>
</evidence>
<dbReference type="RefSeq" id="WP_379156992.1">
    <property type="nucleotide sequence ID" value="NZ_JBHSRJ010000006.1"/>
</dbReference>
<proteinExistence type="predicted"/>
<name>A0ABW1LNU8_9ACTN</name>
<dbReference type="Gene3D" id="1.10.10.10">
    <property type="entry name" value="Winged helix-like DNA-binding domain superfamily/Winged helix DNA-binding domain"/>
    <property type="match status" value="1"/>
</dbReference>
<dbReference type="Proteomes" id="UP001596135">
    <property type="component" value="Unassembled WGS sequence"/>
</dbReference>
<evidence type="ECO:0000313" key="1">
    <source>
        <dbReference type="EMBL" id="MFC6044852.1"/>
    </source>
</evidence>
<dbReference type="EMBL" id="JBHSRJ010000006">
    <property type="protein sequence ID" value="MFC6044852.1"/>
    <property type="molecule type" value="Genomic_DNA"/>
</dbReference>
<reference evidence="2" key="1">
    <citation type="journal article" date="2019" name="Int. J. Syst. Evol. Microbiol.">
        <title>The Global Catalogue of Microorganisms (GCM) 10K type strain sequencing project: providing services to taxonomists for standard genome sequencing and annotation.</title>
        <authorList>
            <consortium name="The Broad Institute Genomics Platform"/>
            <consortium name="The Broad Institute Genome Sequencing Center for Infectious Disease"/>
            <person name="Wu L."/>
            <person name="Ma J."/>
        </authorList>
    </citation>
    <scope>NUCLEOTIDE SEQUENCE [LARGE SCALE GENOMIC DNA]</scope>
    <source>
        <strain evidence="2">CCUG 54522</strain>
    </source>
</reference>
<evidence type="ECO:0008006" key="3">
    <source>
        <dbReference type="Google" id="ProtNLM"/>
    </source>
</evidence>
<organism evidence="1 2">
    <name type="scientific">Nocardioides hankookensis</name>
    <dbReference type="NCBI Taxonomy" id="443157"/>
    <lineage>
        <taxon>Bacteria</taxon>
        <taxon>Bacillati</taxon>
        <taxon>Actinomycetota</taxon>
        <taxon>Actinomycetes</taxon>
        <taxon>Propionibacteriales</taxon>
        <taxon>Nocardioidaceae</taxon>
        <taxon>Nocardioides</taxon>
    </lineage>
</organism>
<accession>A0ABW1LNU8</accession>